<dbReference type="InterPro" id="IPR000210">
    <property type="entry name" value="BTB/POZ_dom"/>
</dbReference>
<dbReference type="Pfam" id="PF00071">
    <property type="entry name" value="Ras"/>
    <property type="match status" value="2"/>
</dbReference>
<protein>
    <recommendedName>
        <fullName evidence="4">BTB domain-containing protein</fullName>
    </recommendedName>
</protein>
<dbReference type="InterPro" id="IPR001806">
    <property type="entry name" value="Small_GTPase"/>
</dbReference>
<dbReference type="PROSITE" id="PS51421">
    <property type="entry name" value="RAS"/>
    <property type="match status" value="1"/>
</dbReference>
<feature type="region of interest" description="Disordered" evidence="3">
    <location>
        <begin position="494"/>
        <end position="538"/>
    </location>
</feature>
<evidence type="ECO:0000259" key="4">
    <source>
        <dbReference type="PROSITE" id="PS50097"/>
    </source>
</evidence>
<evidence type="ECO:0000256" key="1">
    <source>
        <dbReference type="ARBA" id="ARBA00022741"/>
    </source>
</evidence>
<sequence>MDNDLEPVKLVFLGDSSVGKTSFLLNFTNGQLIEGDSSVVCDFSDNIELDGTRYHVNFWDINGDLEDRLRPLVYPGTSVFMLCFDVSNRTSFENIKDSWTTEIRQYMPDIPSLLIGNKMDLRDQRLVKKASGTVTVKEAWELAKFLGTSYVENSATTGENVKDVVHTALRVVADQRKLQRSKCRCHRLFKWINKCKHPMRRLKVKVVGDGNVGKTSFLVRWFHENFPDQDETPLFPGREKILPSVQDPFFTNMTVDRANYVLTFWDTISGAEFLKFRPMEYEETDVFLVFFDLSNPTSFQNVSTVWVPELKHYMPGTPILVVGNKTDLRKSSSAPDSMITVSKGRELAERLGTCYCESSAVTGEGVYSVIDSAVRVAIQNQAPAKTRFKVFQRQKKAPKLLRHGPDPPVLSPPDPMPPVEILPSTFTEDMKKMQNDTSPGNSDIRLVFGSNSHPVEAHKIVLSIGSSVFRDFFLNNGEEVELSRLLSNAESCSCTSKETKQSGKKSNVKDTSNGNLQGLVPAHQSSERSPNLERKAKGKTKTCLHFNNSVSGKAFQYVLEFLYSGSLSIPMDADESLYTKITSLSHRLRIPWLGQICENITNGESYLNPSLVAIMQEERNKIVKENFVNRPHFSDVVFHVKNTVLYAHRALLMARSEVMAAMFGGSFCERDSHEVTIKGATVKSFLALLVFLYTDDVPSDMTINDYRELLVVADRFCLPQLISVCESAITEKIYTEIRKKRLNSAKCNDVINLLLTGQAHNAPQLAQWCLYVITTNYPDFETCEDFELIKGDNRRHVLEHRWPPLAYLKELEEFKRKTGRA</sequence>
<gene>
    <name evidence="5" type="ORF">PLOB_00044568</name>
</gene>
<dbReference type="Pfam" id="PF00651">
    <property type="entry name" value="BTB"/>
    <property type="match status" value="2"/>
</dbReference>
<proteinExistence type="predicted"/>
<dbReference type="NCBIfam" id="TIGR00231">
    <property type="entry name" value="small_GTP"/>
    <property type="match status" value="2"/>
</dbReference>
<keyword evidence="2" id="KW-0342">GTP-binding</keyword>
<dbReference type="Proteomes" id="UP001159405">
    <property type="component" value="Unassembled WGS sequence"/>
</dbReference>
<dbReference type="PROSITE" id="PS50097">
    <property type="entry name" value="BTB"/>
    <property type="match status" value="2"/>
</dbReference>
<dbReference type="PRINTS" id="PR00449">
    <property type="entry name" value="RASTRNSFRMNG"/>
</dbReference>
<dbReference type="PANTHER" id="PTHR24072">
    <property type="entry name" value="RHO FAMILY GTPASE"/>
    <property type="match status" value="1"/>
</dbReference>
<accession>A0ABN8PM45</accession>
<dbReference type="Gene3D" id="3.30.710.10">
    <property type="entry name" value="Potassium Channel Kv1.1, Chain A"/>
    <property type="match status" value="2"/>
</dbReference>
<feature type="domain" description="BTB" evidence="4">
    <location>
        <begin position="442"/>
        <end position="571"/>
    </location>
</feature>
<dbReference type="SMART" id="SM00225">
    <property type="entry name" value="BTB"/>
    <property type="match status" value="2"/>
</dbReference>
<feature type="domain" description="BTB" evidence="4">
    <location>
        <begin position="634"/>
        <end position="701"/>
    </location>
</feature>
<dbReference type="CDD" id="cd00157">
    <property type="entry name" value="Rho"/>
    <property type="match status" value="2"/>
</dbReference>
<name>A0ABN8PM45_9CNID</name>
<evidence type="ECO:0000256" key="3">
    <source>
        <dbReference type="SAM" id="MobiDB-lite"/>
    </source>
</evidence>
<dbReference type="InterPro" id="IPR027417">
    <property type="entry name" value="P-loop_NTPase"/>
</dbReference>
<keyword evidence="1" id="KW-0547">Nucleotide-binding</keyword>
<dbReference type="SMART" id="SM00173">
    <property type="entry name" value="RAS"/>
    <property type="match status" value="1"/>
</dbReference>
<dbReference type="SUPFAM" id="SSF52540">
    <property type="entry name" value="P-loop containing nucleoside triphosphate hydrolases"/>
    <property type="match status" value="2"/>
</dbReference>
<dbReference type="SMART" id="SM00174">
    <property type="entry name" value="RHO"/>
    <property type="match status" value="2"/>
</dbReference>
<evidence type="ECO:0000313" key="5">
    <source>
        <dbReference type="EMBL" id="CAH3145539.1"/>
    </source>
</evidence>
<comment type="caution">
    <text evidence="5">The sequence shown here is derived from an EMBL/GenBank/DDBJ whole genome shotgun (WGS) entry which is preliminary data.</text>
</comment>
<dbReference type="InterPro" id="IPR005225">
    <property type="entry name" value="Small_GTP-bd"/>
</dbReference>
<dbReference type="EMBL" id="CALNXK010000076">
    <property type="protein sequence ID" value="CAH3145539.1"/>
    <property type="molecule type" value="Genomic_DNA"/>
</dbReference>
<dbReference type="InterPro" id="IPR003578">
    <property type="entry name" value="Small_GTPase_Rho"/>
</dbReference>
<keyword evidence="6" id="KW-1185">Reference proteome</keyword>
<evidence type="ECO:0000313" key="6">
    <source>
        <dbReference type="Proteomes" id="UP001159405"/>
    </source>
</evidence>
<reference evidence="5 6" key="1">
    <citation type="submission" date="2022-05" db="EMBL/GenBank/DDBJ databases">
        <authorList>
            <consortium name="Genoscope - CEA"/>
            <person name="William W."/>
        </authorList>
    </citation>
    <scope>NUCLEOTIDE SEQUENCE [LARGE SCALE GENOMIC DNA]</scope>
</reference>
<dbReference type="SUPFAM" id="SSF54695">
    <property type="entry name" value="POZ domain"/>
    <property type="match status" value="2"/>
</dbReference>
<dbReference type="Gene3D" id="3.40.50.300">
    <property type="entry name" value="P-loop containing nucleotide triphosphate hydrolases"/>
    <property type="match status" value="2"/>
</dbReference>
<dbReference type="PROSITE" id="PS51419">
    <property type="entry name" value="RAB"/>
    <property type="match status" value="2"/>
</dbReference>
<evidence type="ECO:0000256" key="2">
    <source>
        <dbReference type="ARBA" id="ARBA00023134"/>
    </source>
</evidence>
<dbReference type="SMART" id="SM00175">
    <property type="entry name" value="RAB"/>
    <property type="match status" value="2"/>
</dbReference>
<organism evidence="5 6">
    <name type="scientific">Porites lobata</name>
    <dbReference type="NCBI Taxonomy" id="104759"/>
    <lineage>
        <taxon>Eukaryota</taxon>
        <taxon>Metazoa</taxon>
        <taxon>Cnidaria</taxon>
        <taxon>Anthozoa</taxon>
        <taxon>Hexacorallia</taxon>
        <taxon>Scleractinia</taxon>
        <taxon>Fungiina</taxon>
        <taxon>Poritidae</taxon>
        <taxon>Porites</taxon>
    </lineage>
</organism>
<dbReference type="PROSITE" id="PS51420">
    <property type="entry name" value="RHO"/>
    <property type="match status" value="2"/>
</dbReference>
<dbReference type="InterPro" id="IPR011333">
    <property type="entry name" value="SKP1/BTB/POZ_sf"/>
</dbReference>
<dbReference type="CDD" id="cd18499">
    <property type="entry name" value="BACK_RHOBTB"/>
    <property type="match status" value="1"/>
</dbReference>